<dbReference type="PANTHER" id="PTHR31672">
    <property type="entry name" value="BNACNNG10540D PROTEIN"/>
    <property type="match status" value="1"/>
</dbReference>
<evidence type="ECO:0000313" key="3">
    <source>
        <dbReference type="RefSeq" id="XP_016437488.1"/>
    </source>
</evidence>
<dbReference type="PROSITE" id="PS50181">
    <property type="entry name" value="FBOX"/>
    <property type="match status" value="1"/>
</dbReference>
<keyword evidence="1" id="KW-0732">Signal</keyword>
<accession>A0A1S3XCL8</accession>
<dbReference type="SMART" id="SM00256">
    <property type="entry name" value="FBOX"/>
    <property type="match status" value="1"/>
</dbReference>
<dbReference type="InterPro" id="IPR036047">
    <property type="entry name" value="F-box-like_dom_sf"/>
</dbReference>
<dbReference type="KEGG" id="nta:107763516"/>
<dbReference type="InterPro" id="IPR050796">
    <property type="entry name" value="SCF_F-box_component"/>
</dbReference>
<dbReference type="PaxDb" id="4097-A0A1S3XCL8"/>
<dbReference type="OrthoDB" id="1264190at2759"/>
<organism evidence="3">
    <name type="scientific">Nicotiana tabacum</name>
    <name type="common">Common tobacco</name>
    <dbReference type="NCBI Taxonomy" id="4097"/>
    <lineage>
        <taxon>Eukaryota</taxon>
        <taxon>Viridiplantae</taxon>
        <taxon>Streptophyta</taxon>
        <taxon>Embryophyta</taxon>
        <taxon>Tracheophyta</taxon>
        <taxon>Spermatophyta</taxon>
        <taxon>Magnoliopsida</taxon>
        <taxon>eudicotyledons</taxon>
        <taxon>Gunneridae</taxon>
        <taxon>Pentapetalae</taxon>
        <taxon>asterids</taxon>
        <taxon>lamiids</taxon>
        <taxon>Solanales</taxon>
        <taxon>Solanaceae</taxon>
        <taxon>Nicotianoideae</taxon>
        <taxon>Nicotianeae</taxon>
        <taxon>Nicotiana</taxon>
    </lineage>
</organism>
<evidence type="ECO:0000256" key="1">
    <source>
        <dbReference type="SAM" id="SignalP"/>
    </source>
</evidence>
<proteinExistence type="predicted"/>
<reference evidence="3" key="1">
    <citation type="submission" date="2025-08" db="UniProtKB">
        <authorList>
            <consortium name="RefSeq"/>
        </authorList>
    </citation>
    <scope>IDENTIFICATION</scope>
</reference>
<name>A0A1S3XCL8_TOBAC</name>
<dbReference type="OMA" id="VENDCYD"/>
<dbReference type="SUPFAM" id="SSF81383">
    <property type="entry name" value="F-box domain"/>
    <property type="match status" value="1"/>
</dbReference>
<feature type="signal peptide" evidence="1">
    <location>
        <begin position="1"/>
        <end position="22"/>
    </location>
</feature>
<evidence type="ECO:0000259" key="2">
    <source>
        <dbReference type="PROSITE" id="PS50181"/>
    </source>
</evidence>
<dbReference type="STRING" id="4097.A0A1S3XCL8"/>
<feature type="domain" description="F-box" evidence="2">
    <location>
        <begin position="1"/>
        <end position="46"/>
    </location>
</feature>
<sequence>MSLPSLPFEIIISILLLLPAKALIKFLVACKSWCAMIKNQDFIKKHFETSVATGKNYILYVPVQSKPEKTFTLLNAKNFHYESELRVPFDLPGMLNCIVVSSINGLICLTDISRFGHIIYLTNPIINKYLILPPSNIYGDELDLQIIQVSLGFGYHEKTNDFKVVRIGFVENDCYDWLDEEDDDEEPMTPPHGYDFVSKAEAVKSNTYEDEMVILSYHLGEETFQEFECPKFQGEGGVDLTECIGEFKGKLGLFAFCPVFDYWFGIGGQPCHLWVMEEYGVKNSWSCHATVSLGIMIHRPMAFTRNGEIIMQDRFGRIYSYDFNNNKLIDLHIQDEEHDLNFVNFTDSLVLVDLNDKPMGQEGAFPANGGGVDFDGYMHMEEVNMVDKDDPPGDTPMDVEK</sequence>
<dbReference type="InterPro" id="IPR001810">
    <property type="entry name" value="F-box_dom"/>
</dbReference>
<dbReference type="AlphaFoldDB" id="A0A1S3XCL8"/>
<dbReference type="RefSeq" id="XP_016437488.1">
    <property type="nucleotide sequence ID" value="XM_016582002.1"/>
</dbReference>
<gene>
    <name evidence="3" type="primary">LOC107763516</name>
</gene>
<dbReference type="PANTHER" id="PTHR31672:SF10">
    <property type="entry name" value="F-BOX DOMAIN-CONTAINING PROTEIN"/>
    <property type="match status" value="1"/>
</dbReference>
<feature type="chain" id="PRO_5010168348" evidence="1">
    <location>
        <begin position="23"/>
        <end position="401"/>
    </location>
</feature>
<dbReference type="Pfam" id="PF00646">
    <property type="entry name" value="F-box"/>
    <property type="match status" value="1"/>
</dbReference>
<protein>
    <submittedName>
        <fullName evidence="3">F-box/kelch-repeat protein At3g23880-like</fullName>
    </submittedName>
</protein>